<dbReference type="InterPro" id="IPR000014">
    <property type="entry name" value="PAS"/>
</dbReference>
<evidence type="ECO:0000256" key="6">
    <source>
        <dbReference type="ARBA" id="ARBA00022777"/>
    </source>
</evidence>
<feature type="domain" description="Histidine kinase" evidence="9">
    <location>
        <begin position="479"/>
        <end position="684"/>
    </location>
</feature>
<keyword evidence="5" id="KW-0547">Nucleotide-binding</keyword>
<dbReference type="InterPro" id="IPR036890">
    <property type="entry name" value="HATPase_C_sf"/>
</dbReference>
<dbReference type="InterPro" id="IPR003594">
    <property type="entry name" value="HATPase_dom"/>
</dbReference>
<evidence type="ECO:0000256" key="8">
    <source>
        <dbReference type="ARBA" id="ARBA00023012"/>
    </source>
</evidence>
<dbReference type="CDD" id="cd00130">
    <property type="entry name" value="PAS"/>
    <property type="match status" value="1"/>
</dbReference>
<dbReference type="Gene3D" id="3.30.450.40">
    <property type="match status" value="1"/>
</dbReference>
<comment type="catalytic activity">
    <reaction evidence="1">
        <text>ATP + protein L-histidine = ADP + protein N-phospho-L-histidine.</text>
        <dbReference type="EC" id="2.7.13.3"/>
    </reaction>
</comment>
<dbReference type="PANTHER" id="PTHR43065">
    <property type="entry name" value="SENSOR HISTIDINE KINASE"/>
    <property type="match status" value="1"/>
</dbReference>
<dbReference type="Gene3D" id="3.30.450.20">
    <property type="entry name" value="PAS domain"/>
    <property type="match status" value="1"/>
</dbReference>
<keyword evidence="7" id="KW-0067">ATP-binding</keyword>
<dbReference type="SUPFAM" id="SSF55874">
    <property type="entry name" value="ATPase domain of HSP90 chaperone/DNA topoisomerase II/histidine kinase"/>
    <property type="match status" value="1"/>
</dbReference>
<keyword evidence="4" id="KW-0808">Transferase</keyword>
<dbReference type="PRINTS" id="PR00344">
    <property type="entry name" value="BCTRLSENSOR"/>
</dbReference>
<dbReference type="Gene3D" id="1.10.287.130">
    <property type="match status" value="1"/>
</dbReference>
<dbReference type="GO" id="GO:0000155">
    <property type="term" value="F:phosphorelay sensor kinase activity"/>
    <property type="evidence" value="ECO:0007669"/>
    <property type="project" value="InterPro"/>
</dbReference>
<dbReference type="PROSITE" id="PS50112">
    <property type="entry name" value="PAS"/>
    <property type="match status" value="1"/>
</dbReference>
<evidence type="ECO:0000313" key="11">
    <source>
        <dbReference type="EMBL" id="ANU21486.1"/>
    </source>
</evidence>
<keyword evidence="6" id="KW-0418">Kinase</keyword>
<dbReference type="RefSeq" id="WP_068872364.1">
    <property type="nucleotide sequence ID" value="NZ_CP016539.2"/>
</dbReference>
<dbReference type="SMART" id="SM00065">
    <property type="entry name" value="GAF"/>
    <property type="match status" value="1"/>
</dbReference>
<dbReference type="InterPro" id="IPR003018">
    <property type="entry name" value="GAF"/>
</dbReference>
<dbReference type="GO" id="GO:0005524">
    <property type="term" value="F:ATP binding"/>
    <property type="evidence" value="ECO:0007669"/>
    <property type="project" value="UniProtKB-KW"/>
</dbReference>
<dbReference type="Proteomes" id="UP000092650">
    <property type="component" value="Chromosome"/>
</dbReference>
<dbReference type="Gene3D" id="3.30.565.10">
    <property type="entry name" value="Histidine kinase-like ATPase, C-terminal domain"/>
    <property type="match status" value="1"/>
</dbReference>
<keyword evidence="12" id="KW-1185">Reference proteome</keyword>
<dbReference type="PROSITE" id="PS50109">
    <property type="entry name" value="HIS_KIN"/>
    <property type="match status" value="1"/>
</dbReference>
<dbReference type="InterPro" id="IPR036097">
    <property type="entry name" value="HisK_dim/P_sf"/>
</dbReference>
<dbReference type="EMBL" id="CP016539">
    <property type="protein sequence ID" value="ANU21486.1"/>
    <property type="molecule type" value="Genomic_DNA"/>
</dbReference>
<sequence>MVNDQSRYSRLANITRIVNMKLDLYEVLQQVTAAISEEIVRCDSVGIYLPEGDGTYRGFAGKPEIMSGVTLQSQIIDPETDSLAAELIETRKTIYIADTSTDKRPDPRSVEAFQIKSLLALPISYEKDFIGMVFLFDYGMPMNLTESEIESVEAYVNMAAVAIENAKSFHQKEKLLAEKQLLLDLTRELSFCSTIRESLKVCFAYLKLALGDGDFAVHIIKSSSTHGGTPAQFHAADGMSEQKWNGRLVGIAGTTSYVELLKRAVSRKEPIQTRLGTGQELLLLPMISMGKVHGIVSALCSGEAAEQAMDLPIPFAQSIIDAAAPVFSNLLYMDRLEGMVEERTSALYAANKRVNSVIENITDGFFVLNKNWEYTYINKHLFLPKGKRADEVFGKNIWEVYPETIGTLTYTEFHRAMNDRVTVRFETQSDEQDFWFEITAYPFDDGICCVLKNIKEKKKYENELKRLANLELIGQMAAGISHEVRNPMTTVRGFLQLMVTDEQLKPHAAHFNLMIDELDRANAIITEFLSVGNTRTSDMKMMGLNTILEDISPLIKIDTANQNKQIQIYTQEVPELLLNHNEIRQLIINLYRNGLEAMDEGKTLTIGTYLENDNCVVLAVQDQGSGIDPAIIEKIGTPFYTTKEQGTGLGLGICYAVAARHNATIDIETGPEGTIFFTKFPVKAEPGATHGSFHGETE</sequence>
<evidence type="ECO:0000313" key="12">
    <source>
        <dbReference type="Proteomes" id="UP000092650"/>
    </source>
</evidence>
<reference evidence="11" key="1">
    <citation type="submission" date="2016-10" db="EMBL/GenBank/DDBJ databases">
        <authorList>
            <person name="See-Too W.S."/>
        </authorList>
    </citation>
    <scope>NUCLEOTIDE SEQUENCE [LARGE SCALE GENOMIC DNA]</scope>
    <source>
        <strain evidence="11">DSM 23997</strain>
    </source>
</reference>
<evidence type="ECO:0000256" key="3">
    <source>
        <dbReference type="ARBA" id="ARBA00022553"/>
    </source>
</evidence>
<dbReference type="InterPro" id="IPR029016">
    <property type="entry name" value="GAF-like_dom_sf"/>
</dbReference>
<gene>
    <name evidence="11" type="ORF">BBI15_15515</name>
</gene>
<dbReference type="InterPro" id="IPR013656">
    <property type="entry name" value="PAS_4"/>
</dbReference>
<accession>A0A1C7ECS9</accession>
<dbReference type="KEGG" id="ppla:BBI15_15515"/>
<name>A0A1C7ECS9_9BACL</name>
<dbReference type="InterPro" id="IPR004358">
    <property type="entry name" value="Sig_transdc_His_kin-like_C"/>
</dbReference>
<organism evidence="11 12">
    <name type="scientific">Planococcus plakortidis</name>
    <dbReference type="NCBI Taxonomy" id="1038856"/>
    <lineage>
        <taxon>Bacteria</taxon>
        <taxon>Bacillati</taxon>
        <taxon>Bacillota</taxon>
        <taxon>Bacilli</taxon>
        <taxon>Bacillales</taxon>
        <taxon>Caryophanaceae</taxon>
        <taxon>Planococcus</taxon>
    </lineage>
</organism>
<feature type="domain" description="PAS" evidence="10">
    <location>
        <begin position="350"/>
        <end position="420"/>
    </location>
</feature>
<dbReference type="SMART" id="SM00387">
    <property type="entry name" value="HATPase_c"/>
    <property type="match status" value="1"/>
</dbReference>
<dbReference type="Pfam" id="PF02518">
    <property type="entry name" value="HATPase_c"/>
    <property type="match status" value="1"/>
</dbReference>
<evidence type="ECO:0000256" key="5">
    <source>
        <dbReference type="ARBA" id="ARBA00022741"/>
    </source>
</evidence>
<dbReference type="AlphaFoldDB" id="A0A1C7ECS9"/>
<keyword evidence="8" id="KW-0902">Two-component regulatory system</keyword>
<dbReference type="OrthoDB" id="9759607at2"/>
<dbReference type="Pfam" id="PF08448">
    <property type="entry name" value="PAS_4"/>
    <property type="match status" value="1"/>
</dbReference>
<evidence type="ECO:0000259" key="9">
    <source>
        <dbReference type="PROSITE" id="PS50109"/>
    </source>
</evidence>
<evidence type="ECO:0000259" key="10">
    <source>
        <dbReference type="PROSITE" id="PS50112"/>
    </source>
</evidence>
<evidence type="ECO:0000256" key="4">
    <source>
        <dbReference type="ARBA" id="ARBA00022679"/>
    </source>
</evidence>
<dbReference type="STRING" id="1038856.BBI15_15515"/>
<proteinExistence type="predicted"/>
<dbReference type="PANTHER" id="PTHR43065:SF46">
    <property type="entry name" value="C4-DICARBOXYLATE TRANSPORT SENSOR PROTEIN DCTB"/>
    <property type="match status" value="1"/>
</dbReference>
<dbReference type="InterPro" id="IPR035965">
    <property type="entry name" value="PAS-like_dom_sf"/>
</dbReference>
<dbReference type="Pfam" id="PF00512">
    <property type="entry name" value="HisKA"/>
    <property type="match status" value="1"/>
</dbReference>
<dbReference type="SUPFAM" id="SSF47384">
    <property type="entry name" value="Homodimeric domain of signal transducing histidine kinase"/>
    <property type="match status" value="1"/>
</dbReference>
<dbReference type="SUPFAM" id="SSF55781">
    <property type="entry name" value="GAF domain-like"/>
    <property type="match status" value="1"/>
</dbReference>
<dbReference type="CDD" id="cd00082">
    <property type="entry name" value="HisKA"/>
    <property type="match status" value="1"/>
</dbReference>
<dbReference type="InterPro" id="IPR005467">
    <property type="entry name" value="His_kinase_dom"/>
</dbReference>
<dbReference type="SMART" id="SM00388">
    <property type="entry name" value="HisKA"/>
    <property type="match status" value="1"/>
</dbReference>
<evidence type="ECO:0000256" key="2">
    <source>
        <dbReference type="ARBA" id="ARBA00012438"/>
    </source>
</evidence>
<dbReference type="EC" id="2.7.13.3" evidence="2"/>
<protein>
    <recommendedName>
        <fullName evidence="2">histidine kinase</fullName>
        <ecNumber evidence="2">2.7.13.3</ecNumber>
    </recommendedName>
</protein>
<dbReference type="InterPro" id="IPR003661">
    <property type="entry name" value="HisK_dim/P_dom"/>
</dbReference>
<keyword evidence="3" id="KW-0597">Phosphoprotein</keyword>
<dbReference type="SUPFAM" id="SSF55785">
    <property type="entry name" value="PYP-like sensor domain (PAS domain)"/>
    <property type="match status" value="1"/>
</dbReference>
<dbReference type="Pfam" id="PF01590">
    <property type="entry name" value="GAF"/>
    <property type="match status" value="1"/>
</dbReference>
<evidence type="ECO:0000256" key="7">
    <source>
        <dbReference type="ARBA" id="ARBA00022840"/>
    </source>
</evidence>
<evidence type="ECO:0000256" key="1">
    <source>
        <dbReference type="ARBA" id="ARBA00000085"/>
    </source>
</evidence>